<protein>
    <submittedName>
        <fullName evidence="1">Uncharacterized protein</fullName>
    </submittedName>
</protein>
<keyword evidence="2" id="KW-1185">Reference proteome</keyword>
<sequence length="82" mass="9174">MSVIALTPLELAFGGAFLSLVVGICVRQFGNSSFVNRSDFDTAMQTMKKNNEIQFRMLRAMVLYLPVDDAVKKEILNERGSE</sequence>
<gene>
    <name evidence="1" type="ORF">AB2Z07_11795</name>
</gene>
<organism evidence="1 2">
    <name type="scientific">Halodesulfovibrio aestuarii</name>
    <dbReference type="NCBI Taxonomy" id="126333"/>
    <lineage>
        <taxon>Bacteria</taxon>
        <taxon>Pseudomonadati</taxon>
        <taxon>Thermodesulfobacteriota</taxon>
        <taxon>Desulfovibrionia</taxon>
        <taxon>Desulfovibrionales</taxon>
        <taxon>Desulfovibrionaceae</taxon>
        <taxon>Halodesulfovibrio</taxon>
    </lineage>
</organism>
<dbReference type="Proteomes" id="UP001568358">
    <property type="component" value="Unassembled WGS sequence"/>
</dbReference>
<reference evidence="1 2" key="1">
    <citation type="submission" date="2024-07" db="EMBL/GenBank/DDBJ databases">
        <title>Active virus-host system and metabolic interactions in a Lokiarchaeon culture.</title>
        <authorList>
            <person name="Ponce Toledo R.I."/>
            <person name="Rodrigues Oliveira T."/>
            <person name="Schleper C."/>
        </authorList>
    </citation>
    <scope>NUCLEOTIDE SEQUENCE [LARGE SCALE GENOMIC DNA]</scope>
    <source>
        <strain evidence="1 2">B35</strain>
    </source>
</reference>
<comment type="caution">
    <text evidence="1">The sequence shown here is derived from an EMBL/GenBank/DDBJ whole genome shotgun (WGS) entry which is preliminary data.</text>
</comment>
<evidence type="ECO:0000313" key="2">
    <source>
        <dbReference type="Proteomes" id="UP001568358"/>
    </source>
</evidence>
<name>A0ABV4JVY4_9BACT</name>
<accession>A0ABV4JVY4</accession>
<dbReference type="EMBL" id="JBFSOO010000008">
    <property type="protein sequence ID" value="MEZ6854202.1"/>
    <property type="molecule type" value="Genomic_DNA"/>
</dbReference>
<dbReference type="RefSeq" id="WP_371150744.1">
    <property type="nucleotide sequence ID" value="NZ_JBFSOO010000008.1"/>
</dbReference>
<proteinExistence type="predicted"/>
<evidence type="ECO:0000313" key="1">
    <source>
        <dbReference type="EMBL" id="MEZ6854202.1"/>
    </source>
</evidence>